<sequence>MTAFRPIRSETIRSSYIRKKKTGKNIQNFTLHSFVILVVTAIFQLKIQILLEQIQQFEKQRMEIKKERRETRRKTKNDLLTITGIRSVIIAVIMDTMSDMHCFKQPNQ</sequence>
<dbReference type="AlphaFoldDB" id="A0A9X6U675"/>
<keyword evidence="2" id="KW-0812">Transmembrane</keyword>
<evidence type="ECO:0000313" key="3">
    <source>
        <dbReference type="EMBL" id="PEN81898.1"/>
    </source>
</evidence>
<proteinExistence type="predicted"/>
<organism evidence="3 4">
    <name type="scientific">Bacillus cereus</name>
    <dbReference type="NCBI Taxonomy" id="1396"/>
    <lineage>
        <taxon>Bacteria</taxon>
        <taxon>Bacillati</taxon>
        <taxon>Bacillota</taxon>
        <taxon>Bacilli</taxon>
        <taxon>Bacillales</taxon>
        <taxon>Bacillaceae</taxon>
        <taxon>Bacillus</taxon>
        <taxon>Bacillus cereus group</taxon>
    </lineage>
</organism>
<evidence type="ECO:0000256" key="2">
    <source>
        <dbReference type="SAM" id="Phobius"/>
    </source>
</evidence>
<dbReference type="Proteomes" id="UP000220691">
    <property type="component" value="Unassembled WGS sequence"/>
</dbReference>
<comment type="caution">
    <text evidence="3">The sequence shown here is derived from an EMBL/GenBank/DDBJ whole genome shotgun (WGS) entry which is preliminary data.</text>
</comment>
<dbReference type="EMBL" id="NUAN01000255">
    <property type="protein sequence ID" value="PEN81898.1"/>
    <property type="molecule type" value="Genomic_DNA"/>
</dbReference>
<accession>A0A9X6U675</accession>
<keyword evidence="1" id="KW-0175">Coiled coil</keyword>
<keyword evidence="2" id="KW-0472">Membrane</keyword>
<evidence type="ECO:0000313" key="4">
    <source>
        <dbReference type="Proteomes" id="UP000220691"/>
    </source>
</evidence>
<evidence type="ECO:0000256" key="1">
    <source>
        <dbReference type="SAM" id="Coils"/>
    </source>
</evidence>
<name>A0A9X6U675_BACCE</name>
<keyword evidence="2" id="KW-1133">Transmembrane helix</keyword>
<feature type="coiled-coil region" evidence="1">
    <location>
        <begin position="47"/>
        <end position="74"/>
    </location>
</feature>
<reference evidence="3 4" key="1">
    <citation type="submission" date="2017-09" db="EMBL/GenBank/DDBJ databases">
        <title>Large-scale bioinformatics analysis of Bacillus genomes uncovers conserved roles of natural products in bacterial physiology.</title>
        <authorList>
            <consortium name="Agbiome Team Llc"/>
            <person name="Bleich R.M."/>
            <person name="Kirk G.J."/>
            <person name="Santa Maria K.C."/>
            <person name="Allen S.E."/>
            <person name="Farag S."/>
            <person name="Shank E.A."/>
            <person name="Bowers A."/>
        </authorList>
    </citation>
    <scope>NUCLEOTIDE SEQUENCE [LARGE SCALE GENOMIC DNA]</scope>
    <source>
        <strain evidence="3 4">AFS027647</strain>
    </source>
</reference>
<gene>
    <name evidence="3" type="ORF">CN553_28995</name>
</gene>
<protein>
    <submittedName>
        <fullName evidence="3">Uncharacterized protein</fullName>
    </submittedName>
</protein>
<feature type="transmembrane region" description="Helical" evidence="2">
    <location>
        <begin position="29"/>
        <end position="51"/>
    </location>
</feature>